<evidence type="ECO:0000256" key="1">
    <source>
        <dbReference type="SAM" id="SignalP"/>
    </source>
</evidence>
<organism evidence="2 3">
    <name type="scientific">Marivirga sericea</name>
    <dbReference type="NCBI Taxonomy" id="1028"/>
    <lineage>
        <taxon>Bacteria</taxon>
        <taxon>Pseudomonadati</taxon>
        <taxon>Bacteroidota</taxon>
        <taxon>Cytophagia</taxon>
        <taxon>Cytophagales</taxon>
        <taxon>Marivirgaceae</taxon>
        <taxon>Marivirga</taxon>
    </lineage>
</organism>
<name>A0A1X7IGS5_9BACT</name>
<feature type="signal peptide" evidence="1">
    <location>
        <begin position="1"/>
        <end position="22"/>
    </location>
</feature>
<dbReference type="Pfam" id="PF03640">
    <property type="entry name" value="Lipoprotein_15"/>
    <property type="match status" value="4"/>
</dbReference>
<feature type="chain" id="PRO_5013185854" description="Lipoprotein with Yx(FWY)xxD motif" evidence="1">
    <location>
        <begin position="23"/>
        <end position="257"/>
    </location>
</feature>
<dbReference type="GO" id="GO:0043448">
    <property type="term" value="P:alkane catabolic process"/>
    <property type="evidence" value="ECO:0007669"/>
    <property type="project" value="TreeGrafter"/>
</dbReference>
<proteinExistence type="predicted"/>
<keyword evidence="3" id="KW-1185">Reference proteome</keyword>
<evidence type="ECO:0000313" key="2">
    <source>
        <dbReference type="EMBL" id="SMG13597.1"/>
    </source>
</evidence>
<dbReference type="PANTHER" id="PTHR39335:SF1">
    <property type="entry name" value="BLL4220 PROTEIN"/>
    <property type="match status" value="1"/>
</dbReference>
<dbReference type="OrthoDB" id="597632at2"/>
<protein>
    <recommendedName>
        <fullName evidence="4">Lipoprotein with Yx(FWY)xxD motif</fullName>
    </recommendedName>
</protein>
<dbReference type="RefSeq" id="WP_085515599.1">
    <property type="nucleotide sequence ID" value="NZ_FXAW01000001.1"/>
</dbReference>
<dbReference type="InterPro" id="IPR005297">
    <property type="entry name" value="Lipoprotein_repeat"/>
</dbReference>
<keyword evidence="1" id="KW-0732">Signal</keyword>
<sequence length="257" mass="27999">MKTLKKKSIQLLFASICLVAWSCSETEEPSPTEDVAEIKLVDKGALGEIITDTNGLSLYIFTKDVDGTSACTDDCLSAWPVFYMKDIATSTGLDASDFANITRADGSKQTTYKGWPLYYFASDEVEEDVKGDGVGSVWYAAKSNYSVSIGQQTVEGSELNYLVDATGNSLYYFANDEENVSNCADGCIAAWPVFEVEGALVIPSAFSSNQFGTITRIDGKVQITYGGKPLYYFAQDTKRGEIKGHTVLNWSLSTVQL</sequence>
<dbReference type="PANTHER" id="PTHR39335">
    <property type="entry name" value="BLL4220 PROTEIN"/>
    <property type="match status" value="1"/>
</dbReference>
<accession>A0A1X7IGS5</accession>
<evidence type="ECO:0000313" key="3">
    <source>
        <dbReference type="Proteomes" id="UP000193804"/>
    </source>
</evidence>
<gene>
    <name evidence="2" type="ORF">SAMN05661096_00604</name>
</gene>
<dbReference type="EMBL" id="FXAW01000001">
    <property type="protein sequence ID" value="SMG13597.1"/>
    <property type="molecule type" value="Genomic_DNA"/>
</dbReference>
<reference evidence="3" key="1">
    <citation type="submission" date="2017-04" db="EMBL/GenBank/DDBJ databases">
        <authorList>
            <person name="Varghese N."/>
            <person name="Submissions S."/>
        </authorList>
    </citation>
    <scope>NUCLEOTIDE SEQUENCE [LARGE SCALE GENOMIC DNA]</scope>
    <source>
        <strain evidence="3">DSM 4125</strain>
    </source>
</reference>
<dbReference type="AlphaFoldDB" id="A0A1X7IGS5"/>
<dbReference type="Proteomes" id="UP000193804">
    <property type="component" value="Unassembled WGS sequence"/>
</dbReference>
<dbReference type="STRING" id="1028.SAMN05661096_00604"/>
<evidence type="ECO:0008006" key="4">
    <source>
        <dbReference type="Google" id="ProtNLM"/>
    </source>
</evidence>